<organism evidence="8 9">
    <name type="scientific">Lactobacillus equicursoris 66c</name>
    <dbReference type="NCBI Taxonomy" id="872326"/>
    <lineage>
        <taxon>Bacteria</taxon>
        <taxon>Bacillati</taxon>
        <taxon>Bacillota</taxon>
        <taxon>Bacilli</taxon>
        <taxon>Lactobacillales</taxon>
        <taxon>Lactobacillaceae</taxon>
        <taxon>Lactobacillus</taxon>
    </lineage>
</organism>
<dbReference type="SUPFAM" id="SSF49478">
    <property type="entry name" value="Cna protein B-type domain"/>
    <property type="match status" value="1"/>
</dbReference>
<sequence>MTFYDEAKPVTPTQPVDQKGSLLIQKYIEGTKTGVAGVQFTVAGPDGSKTYTTNASGQIVLPSLKLGKYVVTEQTTAGEGFKDEVVLTSQSKSVELGANNLSGTLTFYDAKKPTTPTTPEKPKTEKPSTPEKPESEKPSTPKKSKSEKPKKTTKKKESKKKTPSLPGSPGTPSLPGSPGTPSLPGSPSSPSLPGSPGTSGQSSSSAQSSGSKQSQSASGLPQTGEADSMILIVLGLLIAFSAMLIFYYVEKKSK</sequence>
<dbReference type="EMBL" id="CALZ01000071">
    <property type="protein sequence ID" value="CCK83371.1"/>
    <property type="molecule type" value="Genomic_DNA"/>
</dbReference>
<feature type="compositionally biased region" description="Low complexity" evidence="5">
    <location>
        <begin position="163"/>
        <end position="219"/>
    </location>
</feature>
<evidence type="ECO:0000256" key="4">
    <source>
        <dbReference type="ARBA" id="ARBA00023088"/>
    </source>
</evidence>
<dbReference type="PROSITE" id="PS50847">
    <property type="entry name" value="GRAM_POS_ANCHORING"/>
    <property type="match status" value="1"/>
</dbReference>
<dbReference type="Proteomes" id="UP000009325">
    <property type="component" value="Unassembled WGS sequence"/>
</dbReference>
<keyword evidence="2" id="KW-0964">Secreted</keyword>
<feature type="domain" description="Gram-positive cocci surface proteins LPxTG" evidence="7">
    <location>
        <begin position="220"/>
        <end position="254"/>
    </location>
</feature>
<evidence type="ECO:0000259" key="7">
    <source>
        <dbReference type="PROSITE" id="PS50847"/>
    </source>
</evidence>
<proteinExistence type="predicted"/>
<gene>
    <name evidence="8" type="ORF">BN146_03720</name>
</gene>
<dbReference type="RefSeq" id="WP_009557873.1">
    <property type="nucleotide sequence ID" value="NZ_CALZ01000071.1"/>
</dbReference>
<comment type="caution">
    <text evidence="8">The sequence shown here is derived from an EMBL/GenBank/DDBJ whole genome shotgun (WGS) entry which is preliminary data.</text>
</comment>
<dbReference type="Pfam" id="PF17802">
    <property type="entry name" value="SpaA"/>
    <property type="match status" value="1"/>
</dbReference>
<name>K0NSF8_9LACO</name>
<keyword evidence="4" id="KW-0572">Peptidoglycan-anchor</keyword>
<keyword evidence="6" id="KW-0472">Membrane</keyword>
<evidence type="ECO:0000313" key="8">
    <source>
        <dbReference type="EMBL" id="CCK83371.1"/>
    </source>
</evidence>
<keyword evidence="1" id="KW-0134">Cell wall</keyword>
<accession>K0NSF8</accession>
<dbReference type="InterPro" id="IPR013783">
    <property type="entry name" value="Ig-like_fold"/>
</dbReference>
<dbReference type="Gene3D" id="2.60.40.10">
    <property type="entry name" value="Immunoglobulins"/>
    <property type="match status" value="1"/>
</dbReference>
<dbReference type="Pfam" id="PF00746">
    <property type="entry name" value="Gram_pos_anchor"/>
    <property type="match status" value="1"/>
</dbReference>
<feature type="compositionally biased region" description="Basic residues" evidence="5">
    <location>
        <begin position="151"/>
        <end position="162"/>
    </location>
</feature>
<reference evidence="8 9" key="1">
    <citation type="submission" date="2012-08" db="EMBL/GenBank/DDBJ databases">
        <title>Draft Genome Sequences of Lactobacillus equicursoris CIP 110162T, isolated from thoroughbred racehorse feces and Lactobacillus sp. CRBIP 24.137 isolated from urine of human.</title>
        <authorList>
            <person name="Cousin S."/>
            <person name="Loux V."/>
            <person name="Ma L."/>
            <person name="Creno S."/>
            <person name="Clermont D."/>
            <person name="Bizet C."/>
            <person name="Bouchier C."/>
        </authorList>
    </citation>
    <scope>NUCLEOTIDE SEQUENCE [LARGE SCALE GENOMIC DNA]</scope>
    <source>
        <strain evidence="8 9">66c</strain>
    </source>
</reference>
<keyword evidence="6" id="KW-0812">Transmembrane</keyword>
<dbReference type="InterPro" id="IPR041033">
    <property type="entry name" value="SpaA_PFL_dom_1"/>
</dbReference>
<feature type="region of interest" description="Disordered" evidence="5">
    <location>
        <begin position="106"/>
        <end position="224"/>
    </location>
</feature>
<keyword evidence="6" id="KW-1133">Transmembrane helix</keyword>
<protein>
    <recommendedName>
        <fullName evidence="7">Gram-positive cocci surface proteins LPxTG domain-containing protein</fullName>
    </recommendedName>
</protein>
<evidence type="ECO:0000256" key="3">
    <source>
        <dbReference type="ARBA" id="ARBA00022729"/>
    </source>
</evidence>
<dbReference type="InterPro" id="IPR019931">
    <property type="entry name" value="LPXTG_anchor"/>
</dbReference>
<keyword evidence="3" id="KW-0732">Signal</keyword>
<evidence type="ECO:0000256" key="2">
    <source>
        <dbReference type="ARBA" id="ARBA00022525"/>
    </source>
</evidence>
<feature type="transmembrane region" description="Helical" evidence="6">
    <location>
        <begin position="229"/>
        <end position="249"/>
    </location>
</feature>
<dbReference type="AlphaFoldDB" id="K0NSF8"/>
<feature type="compositionally biased region" description="Basic and acidic residues" evidence="5">
    <location>
        <begin position="120"/>
        <end position="150"/>
    </location>
</feature>
<evidence type="ECO:0000313" key="9">
    <source>
        <dbReference type="Proteomes" id="UP000009325"/>
    </source>
</evidence>
<evidence type="ECO:0000256" key="1">
    <source>
        <dbReference type="ARBA" id="ARBA00022512"/>
    </source>
</evidence>
<evidence type="ECO:0000256" key="5">
    <source>
        <dbReference type="SAM" id="MobiDB-lite"/>
    </source>
</evidence>
<evidence type="ECO:0000256" key="6">
    <source>
        <dbReference type="SAM" id="Phobius"/>
    </source>
</evidence>
<dbReference type="NCBIfam" id="TIGR01167">
    <property type="entry name" value="LPXTG_anchor"/>
    <property type="match status" value="1"/>
</dbReference>